<organism evidence="2 3">
    <name type="scientific">Sphingomonas parapaucimobilis NBRC 15100</name>
    <dbReference type="NCBI Taxonomy" id="1219049"/>
    <lineage>
        <taxon>Bacteria</taxon>
        <taxon>Pseudomonadati</taxon>
        <taxon>Pseudomonadota</taxon>
        <taxon>Alphaproteobacteria</taxon>
        <taxon>Sphingomonadales</taxon>
        <taxon>Sphingomonadaceae</taxon>
        <taxon>Sphingomonas</taxon>
    </lineage>
</organism>
<gene>
    <name evidence="2" type="ORF">SP5_069_01520</name>
</gene>
<dbReference type="AlphaFoldDB" id="A0A0A1W9B0"/>
<keyword evidence="3" id="KW-1185">Reference proteome</keyword>
<dbReference type="EMBL" id="BBPI01000069">
    <property type="protein sequence ID" value="GAM01908.1"/>
    <property type="molecule type" value="Genomic_DNA"/>
</dbReference>
<evidence type="ECO:0000313" key="3">
    <source>
        <dbReference type="Proteomes" id="UP000032305"/>
    </source>
</evidence>
<protein>
    <submittedName>
        <fullName evidence="2">Uncharacterized protein</fullName>
    </submittedName>
</protein>
<evidence type="ECO:0000313" key="2">
    <source>
        <dbReference type="EMBL" id="GAM01908.1"/>
    </source>
</evidence>
<accession>A0A0A1W9B0</accession>
<evidence type="ECO:0000256" key="1">
    <source>
        <dbReference type="SAM" id="MobiDB-lite"/>
    </source>
</evidence>
<feature type="region of interest" description="Disordered" evidence="1">
    <location>
        <begin position="1"/>
        <end position="26"/>
    </location>
</feature>
<sequence length="62" mass="6506">MSPDMPGIPGKGGVKGRSGRKSLTPGVVLVRHTTLVTPETKRALEQRGPDWVRATLAAALEG</sequence>
<comment type="caution">
    <text evidence="2">The sequence shown here is derived from an EMBL/GenBank/DDBJ whole genome shotgun (WGS) entry which is preliminary data.</text>
</comment>
<reference evidence="2 3" key="1">
    <citation type="submission" date="2014-11" db="EMBL/GenBank/DDBJ databases">
        <title>Whole genome shotgun sequence of Sphingomonas parapaucimobilis NBRC 15100.</title>
        <authorList>
            <person name="Katano-Makiyama Y."/>
            <person name="Hosoyama A."/>
            <person name="Hashimoto M."/>
            <person name="Hosoyama Y."/>
            <person name="Noguchi M."/>
            <person name="Numata M."/>
            <person name="Tsuchikane K."/>
            <person name="Hirakata S."/>
            <person name="Uohara A."/>
            <person name="Shimodaira J."/>
            <person name="Ohji S."/>
            <person name="Ichikawa N."/>
            <person name="Kimura A."/>
            <person name="Yamazoe A."/>
            <person name="Fujita N."/>
        </authorList>
    </citation>
    <scope>NUCLEOTIDE SEQUENCE [LARGE SCALE GENOMIC DNA]</scope>
    <source>
        <strain evidence="2 3">NBRC 15100</strain>
    </source>
</reference>
<dbReference type="Proteomes" id="UP000032305">
    <property type="component" value="Unassembled WGS sequence"/>
</dbReference>
<proteinExistence type="predicted"/>
<name>A0A0A1W9B0_9SPHN</name>